<dbReference type="Pfam" id="PF13714">
    <property type="entry name" value="PEP_mutase"/>
    <property type="match status" value="1"/>
</dbReference>
<proteinExistence type="predicted"/>
<dbReference type="PANTHER" id="PTHR42905">
    <property type="entry name" value="PHOSPHOENOLPYRUVATE CARBOXYLASE"/>
    <property type="match status" value="1"/>
</dbReference>
<dbReference type="AlphaFoldDB" id="A0A176WB41"/>
<evidence type="ECO:0000313" key="2">
    <source>
        <dbReference type="Proteomes" id="UP000077202"/>
    </source>
</evidence>
<dbReference type="Gene3D" id="3.20.20.60">
    <property type="entry name" value="Phosphoenolpyruvate-binding domains"/>
    <property type="match status" value="1"/>
</dbReference>
<keyword evidence="2" id="KW-1185">Reference proteome</keyword>
<reference evidence="1" key="1">
    <citation type="submission" date="2016-03" db="EMBL/GenBank/DDBJ databases">
        <title>Mechanisms controlling the formation of the plant cell surface in tip-growing cells are functionally conserved among land plants.</title>
        <authorList>
            <person name="Honkanen S."/>
            <person name="Jones V.A."/>
            <person name="Morieri G."/>
            <person name="Champion C."/>
            <person name="Hetherington A.J."/>
            <person name="Kelly S."/>
            <person name="Saint-Marcoux D."/>
            <person name="Proust H."/>
            <person name="Prescott H."/>
            <person name="Dolan L."/>
        </authorList>
    </citation>
    <scope>NUCLEOTIDE SEQUENCE [LARGE SCALE GENOMIC DNA]</scope>
    <source>
        <tissue evidence="1">Whole gametophyte</tissue>
    </source>
</reference>
<comment type="caution">
    <text evidence="1">The sequence shown here is derived from an EMBL/GenBank/DDBJ whole genome shotgun (WGS) entry which is preliminary data.</text>
</comment>
<dbReference type="CDD" id="cd00377">
    <property type="entry name" value="ICL_PEPM"/>
    <property type="match status" value="1"/>
</dbReference>
<dbReference type="SUPFAM" id="SSF51621">
    <property type="entry name" value="Phosphoenolpyruvate/pyruvate domain"/>
    <property type="match status" value="1"/>
</dbReference>
<organism evidence="1 2">
    <name type="scientific">Marchantia polymorpha subsp. ruderalis</name>
    <dbReference type="NCBI Taxonomy" id="1480154"/>
    <lineage>
        <taxon>Eukaryota</taxon>
        <taxon>Viridiplantae</taxon>
        <taxon>Streptophyta</taxon>
        <taxon>Embryophyta</taxon>
        <taxon>Marchantiophyta</taxon>
        <taxon>Marchantiopsida</taxon>
        <taxon>Marchantiidae</taxon>
        <taxon>Marchantiales</taxon>
        <taxon>Marchantiaceae</taxon>
        <taxon>Marchantia</taxon>
    </lineage>
</organism>
<sequence length="615" mass="66264">MMSAKAYGGLCSALEFQGLVARGRVTSGGRRNMAAIRSLNLSSSLPKLENLPPGCATSSGLIVGRSEAVGLWGRIETFSHTRLQRNLGSLSRNDSLWSVHTNLKSVVERGGYHRVDFTRAASYIPRQTQSQAARLREILAKPGVQLAPACFDGLSARLVEQAGFEYAFMGGFAVSAARLGAPDMGLLSYGEVLDQGRLITQAVSIPIIGDGDNGYGGVLNVKRTVKGFIQAGFAGIIIEDQESPKSCGHFGGKKVVSRADALTRIKAAVDARTELDSDIVIIARSDARQAESLDEALWRVKEFGNLGADVLFIDALATEEEMERFCQIAPGKWKMANMLEGGGRTPILDKKQLDALGFKLAAYPLSLIGVAMQAMEETEVVAELQETEVVDIETNSVKTGGDQEDFRGYGVETLQFISSRYLRVKITGRDGGVKLDMEIPAWFLEPLASNIPGVNIRQLLEDSLSTLSAGLGGGRTLVDFTSRNGDRVQIILKAPFNTRTTSFLPNGLVAFTLSCLLETLQGSPTPDGRPGCLADRDMAFVKVGSIVDELCLRRFAVGTYSGVRDVSVDDRMTTAKQLALCSPRHFGTLVTMGFALVEDDCALLPAFPMSLFLPC</sequence>
<evidence type="ECO:0008006" key="3">
    <source>
        <dbReference type="Google" id="ProtNLM"/>
    </source>
</evidence>
<evidence type="ECO:0000313" key="1">
    <source>
        <dbReference type="EMBL" id="OAE29602.1"/>
    </source>
</evidence>
<dbReference type="GO" id="GO:0003824">
    <property type="term" value="F:catalytic activity"/>
    <property type="evidence" value="ECO:0007669"/>
    <property type="project" value="InterPro"/>
</dbReference>
<dbReference type="InterPro" id="IPR040442">
    <property type="entry name" value="Pyrv_kinase-like_dom_sf"/>
</dbReference>
<protein>
    <recommendedName>
        <fullName evidence="3">Isocitrate lyase</fullName>
    </recommendedName>
</protein>
<gene>
    <name evidence="1" type="ORF">AXG93_4003s1240</name>
</gene>
<dbReference type="InterPro" id="IPR015813">
    <property type="entry name" value="Pyrv/PenolPyrv_kinase-like_dom"/>
</dbReference>
<accession>A0A176WB41</accession>
<dbReference type="PANTHER" id="PTHR42905:SF2">
    <property type="entry name" value="PHOSPHOENOLPYRUVATE CARBOXYLASE FAMILY PROTEIN"/>
    <property type="match status" value="1"/>
</dbReference>
<dbReference type="InterPro" id="IPR039556">
    <property type="entry name" value="ICL/PEPM"/>
</dbReference>
<dbReference type="Proteomes" id="UP000077202">
    <property type="component" value="Unassembled WGS sequence"/>
</dbReference>
<name>A0A176WB41_MARPO</name>
<dbReference type="EMBL" id="LVLJ01001437">
    <property type="protein sequence ID" value="OAE29602.1"/>
    <property type="molecule type" value="Genomic_DNA"/>
</dbReference>